<comment type="caution">
    <text evidence="1">The sequence shown here is derived from an EMBL/GenBank/DDBJ whole genome shotgun (WGS) entry which is preliminary data.</text>
</comment>
<reference evidence="1 2" key="1">
    <citation type="submission" date="2017-07" db="EMBL/GenBank/DDBJ databases">
        <title>Tetzosporium hominis gen.nov. sp.nov.</title>
        <authorList>
            <person name="Tetz G."/>
            <person name="Tetz V."/>
        </authorList>
    </citation>
    <scope>NUCLEOTIDE SEQUENCE [LARGE SCALE GENOMIC DNA]</scope>
    <source>
        <strain evidence="1 2">VT-49</strain>
    </source>
</reference>
<keyword evidence="2" id="KW-1185">Reference proteome</keyword>
<name>A0A264W998_9BACL</name>
<proteinExistence type="predicted"/>
<dbReference type="AlphaFoldDB" id="A0A264W998"/>
<evidence type="ECO:0000313" key="2">
    <source>
        <dbReference type="Proteomes" id="UP000217065"/>
    </source>
</evidence>
<feature type="non-terminal residue" evidence="1">
    <location>
        <position position="1"/>
    </location>
</feature>
<dbReference type="EMBL" id="NOKQ01000048">
    <property type="protein sequence ID" value="OZS79587.1"/>
    <property type="molecule type" value="Genomic_DNA"/>
</dbReference>
<evidence type="ECO:0000313" key="1">
    <source>
        <dbReference type="EMBL" id="OZS79587.1"/>
    </source>
</evidence>
<organism evidence="1 2">
    <name type="scientific">Tetzosporium hominis</name>
    <dbReference type="NCBI Taxonomy" id="2020506"/>
    <lineage>
        <taxon>Bacteria</taxon>
        <taxon>Bacillati</taxon>
        <taxon>Bacillota</taxon>
        <taxon>Bacilli</taxon>
        <taxon>Bacillales</taxon>
        <taxon>Caryophanaceae</taxon>
        <taxon>Tetzosporium</taxon>
    </lineage>
</organism>
<protein>
    <submittedName>
        <fullName evidence="1">Uncharacterized protein</fullName>
    </submittedName>
</protein>
<accession>A0A264W998</accession>
<dbReference type="Proteomes" id="UP000217065">
    <property type="component" value="Unassembled WGS sequence"/>
</dbReference>
<gene>
    <name evidence="1" type="ORF">CF394_00130</name>
</gene>
<sequence length="74" mass="8732">DKHQYEIDFGDKSEKITTDKKSLRHIFPFNEKVKSFTVNIKQLGEICPNTQQIIVRIGDFNNPDFNEKDFNTQK</sequence>